<name>A0A9W7DUL2_9STRA</name>
<dbReference type="Gene3D" id="3.40.309.10">
    <property type="entry name" value="Aldehyde Dehydrogenase, Chain A, domain 2"/>
    <property type="match status" value="1"/>
</dbReference>
<evidence type="ECO:0000313" key="7">
    <source>
        <dbReference type="Proteomes" id="UP001165082"/>
    </source>
</evidence>
<dbReference type="PROSITE" id="PS00687">
    <property type="entry name" value="ALDEHYDE_DEHYDR_GLU"/>
    <property type="match status" value="1"/>
</dbReference>
<dbReference type="GO" id="GO:0004029">
    <property type="term" value="F:aldehyde dehydrogenase (NAD+) activity"/>
    <property type="evidence" value="ECO:0007669"/>
    <property type="project" value="TreeGrafter"/>
</dbReference>
<gene>
    <name evidence="6" type="ORF">TrRE_jg987</name>
</gene>
<dbReference type="GO" id="GO:0006081">
    <property type="term" value="P:aldehyde metabolic process"/>
    <property type="evidence" value="ECO:0007669"/>
    <property type="project" value="InterPro"/>
</dbReference>
<dbReference type="InterPro" id="IPR016163">
    <property type="entry name" value="Ald_DH_C"/>
</dbReference>
<dbReference type="Pfam" id="PF00171">
    <property type="entry name" value="Aldedh"/>
    <property type="match status" value="1"/>
</dbReference>
<sequence length="395" mass="43133">MKCSALGETRTFEWRERQLKQVLKFLEEQYSEIAAALTADLGKCSFEGEITEIEVVRTECKEALEKFRCLLSLRWDLIFFTGSETVGKIVASAASKTLSPVVLELGGKAPLIVSKDAPDLKAMADRIMWGKTINAGQTCVAPDYVMVHEDRLEEVLEAFKRSLKDMFGETTAEIKKSSFARNVSEASTKRLISMIEDAEASGGEIIAGGTKDADVKDKFFPPTLILNPGRESRVLTEEIFGCVLPIIPYSSTTSCVSYINSINGVSTPLALYVFTTSDAEFSSYLDLVPSGGAVQNDVLVHFACGTLPFGGLGTSGYGRAHGKFGFEAFTHTRGVLSKPCRKAFEFQGIRYPPYDKYGGWSGWTFKLLSKTLPEIPVLHSGALKRAVMGGMMVAA</sequence>
<feature type="active site" evidence="3">
    <location>
        <position position="104"/>
    </location>
</feature>
<dbReference type="EMBL" id="BRXZ01000845">
    <property type="protein sequence ID" value="GMH55487.1"/>
    <property type="molecule type" value="Genomic_DNA"/>
</dbReference>
<dbReference type="GO" id="GO:0005737">
    <property type="term" value="C:cytoplasm"/>
    <property type="evidence" value="ECO:0007669"/>
    <property type="project" value="TreeGrafter"/>
</dbReference>
<accession>A0A9W7DUL2</accession>
<dbReference type="Gene3D" id="3.40.605.10">
    <property type="entry name" value="Aldehyde Dehydrogenase, Chain A, domain 1"/>
    <property type="match status" value="2"/>
</dbReference>
<dbReference type="OrthoDB" id="440325at2759"/>
<dbReference type="PANTHER" id="PTHR43570">
    <property type="entry name" value="ALDEHYDE DEHYDROGENASE"/>
    <property type="match status" value="1"/>
</dbReference>
<dbReference type="InterPro" id="IPR015590">
    <property type="entry name" value="Aldehyde_DH_dom"/>
</dbReference>
<evidence type="ECO:0000256" key="2">
    <source>
        <dbReference type="ARBA" id="ARBA00023002"/>
    </source>
</evidence>
<evidence type="ECO:0000256" key="3">
    <source>
        <dbReference type="PROSITE-ProRule" id="PRU10007"/>
    </source>
</evidence>
<dbReference type="InterPro" id="IPR016161">
    <property type="entry name" value="Ald_DH/histidinol_DH"/>
</dbReference>
<dbReference type="Proteomes" id="UP001165082">
    <property type="component" value="Unassembled WGS sequence"/>
</dbReference>
<comment type="caution">
    <text evidence="6">The sequence shown here is derived from an EMBL/GenBank/DDBJ whole genome shotgun (WGS) entry which is preliminary data.</text>
</comment>
<evidence type="ECO:0000313" key="6">
    <source>
        <dbReference type="EMBL" id="GMH55487.1"/>
    </source>
</evidence>
<dbReference type="SUPFAM" id="SSF53720">
    <property type="entry name" value="ALDH-like"/>
    <property type="match status" value="1"/>
</dbReference>
<organism evidence="6 7">
    <name type="scientific">Triparma retinervis</name>
    <dbReference type="NCBI Taxonomy" id="2557542"/>
    <lineage>
        <taxon>Eukaryota</taxon>
        <taxon>Sar</taxon>
        <taxon>Stramenopiles</taxon>
        <taxon>Ochrophyta</taxon>
        <taxon>Bolidophyceae</taxon>
        <taxon>Parmales</taxon>
        <taxon>Triparmaceae</taxon>
        <taxon>Triparma</taxon>
    </lineage>
</organism>
<dbReference type="PANTHER" id="PTHR43570:SF16">
    <property type="entry name" value="ALDEHYDE DEHYDROGENASE TYPE III, ISOFORM Q"/>
    <property type="match status" value="1"/>
</dbReference>
<evidence type="ECO:0000256" key="4">
    <source>
        <dbReference type="RuleBase" id="RU003345"/>
    </source>
</evidence>
<dbReference type="AlphaFoldDB" id="A0A9W7DUL2"/>
<keyword evidence="7" id="KW-1185">Reference proteome</keyword>
<keyword evidence="2 4" id="KW-0560">Oxidoreductase</keyword>
<evidence type="ECO:0000259" key="5">
    <source>
        <dbReference type="Pfam" id="PF00171"/>
    </source>
</evidence>
<dbReference type="InterPro" id="IPR012394">
    <property type="entry name" value="Aldehyde_DH_NAD(P)"/>
</dbReference>
<feature type="domain" description="Aldehyde dehydrogenase" evidence="5">
    <location>
        <begin position="75"/>
        <end position="333"/>
    </location>
</feature>
<feature type="non-terminal residue" evidence="6">
    <location>
        <position position="395"/>
    </location>
</feature>
<protein>
    <recommendedName>
        <fullName evidence="5">Aldehyde dehydrogenase domain-containing protein</fullName>
    </recommendedName>
</protein>
<proteinExistence type="inferred from homology"/>
<comment type="similarity">
    <text evidence="1 4">Belongs to the aldehyde dehydrogenase family.</text>
</comment>
<dbReference type="InterPro" id="IPR016162">
    <property type="entry name" value="Ald_DH_N"/>
</dbReference>
<dbReference type="InterPro" id="IPR029510">
    <property type="entry name" value="Ald_DH_CS_GLU"/>
</dbReference>
<reference evidence="6" key="1">
    <citation type="submission" date="2022-07" db="EMBL/GenBank/DDBJ databases">
        <title>Genome analysis of Parmales, a sister group of diatoms, reveals the evolutionary specialization of diatoms from phago-mixotrophs to photoautotrophs.</title>
        <authorList>
            <person name="Ban H."/>
            <person name="Sato S."/>
            <person name="Yoshikawa S."/>
            <person name="Kazumasa Y."/>
            <person name="Nakamura Y."/>
            <person name="Ichinomiya M."/>
            <person name="Saitoh K."/>
            <person name="Sato N."/>
            <person name="Blanc-Mathieu R."/>
            <person name="Endo H."/>
            <person name="Kuwata A."/>
            <person name="Ogata H."/>
        </authorList>
    </citation>
    <scope>NUCLEOTIDE SEQUENCE</scope>
</reference>
<evidence type="ECO:0000256" key="1">
    <source>
        <dbReference type="ARBA" id="ARBA00009986"/>
    </source>
</evidence>